<organism evidence="3 4">
    <name type="scientific">Actinomadura rayongensis</name>
    <dbReference type="NCBI Taxonomy" id="1429076"/>
    <lineage>
        <taxon>Bacteria</taxon>
        <taxon>Bacillati</taxon>
        <taxon>Actinomycetota</taxon>
        <taxon>Actinomycetes</taxon>
        <taxon>Streptosporangiales</taxon>
        <taxon>Thermomonosporaceae</taxon>
        <taxon>Actinomadura</taxon>
    </lineage>
</organism>
<feature type="transmembrane region" description="Helical" evidence="2">
    <location>
        <begin position="20"/>
        <end position="44"/>
    </location>
</feature>
<protein>
    <submittedName>
        <fullName evidence="3">Uncharacterized protein</fullName>
    </submittedName>
</protein>
<dbReference type="EMBL" id="WUTW01000005">
    <property type="protein sequence ID" value="MXQ66702.1"/>
    <property type="molecule type" value="Genomic_DNA"/>
</dbReference>
<feature type="compositionally biased region" description="Basic and acidic residues" evidence="1">
    <location>
        <begin position="73"/>
        <end position="99"/>
    </location>
</feature>
<keyword evidence="2" id="KW-0812">Transmembrane</keyword>
<dbReference type="RefSeq" id="WP_161104907.1">
    <property type="nucleotide sequence ID" value="NZ_JBHLYI010000003.1"/>
</dbReference>
<sequence length="99" mass="10619">MTAPIATEPIAAAPIGPTWYAVAGPIVVVLALALWLALLMLAGLKKRYPEASSWTVPHRGPITGGMGRGGPAWERREGLPEEPAEPRRSLAREDNAPWD</sequence>
<proteinExistence type="predicted"/>
<dbReference type="Proteomes" id="UP000431901">
    <property type="component" value="Unassembled WGS sequence"/>
</dbReference>
<evidence type="ECO:0000313" key="3">
    <source>
        <dbReference type="EMBL" id="MXQ66702.1"/>
    </source>
</evidence>
<gene>
    <name evidence="3" type="ORF">GQ466_22035</name>
</gene>
<evidence type="ECO:0000313" key="4">
    <source>
        <dbReference type="Proteomes" id="UP000431901"/>
    </source>
</evidence>
<name>A0A6I4WJD3_9ACTN</name>
<dbReference type="AlphaFoldDB" id="A0A6I4WJD3"/>
<keyword evidence="4" id="KW-1185">Reference proteome</keyword>
<feature type="region of interest" description="Disordered" evidence="1">
    <location>
        <begin position="56"/>
        <end position="99"/>
    </location>
</feature>
<accession>A0A6I4WJD3</accession>
<evidence type="ECO:0000256" key="2">
    <source>
        <dbReference type="SAM" id="Phobius"/>
    </source>
</evidence>
<reference evidence="3 4" key="1">
    <citation type="submission" date="2019-12" db="EMBL/GenBank/DDBJ databases">
        <title>Nocardia macrotermitis sp. nov. and Nocardia aurantia sp. nov., isolated from the gut of the fungus growing-termite Macrotermes natalensis.</title>
        <authorList>
            <person name="Christine B."/>
            <person name="Rene B."/>
        </authorList>
    </citation>
    <scope>NUCLEOTIDE SEQUENCE [LARGE SCALE GENOMIC DNA]</scope>
    <source>
        <strain evidence="3 4">DSM 102126</strain>
    </source>
</reference>
<keyword evidence="2" id="KW-1133">Transmembrane helix</keyword>
<evidence type="ECO:0000256" key="1">
    <source>
        <dbReference type="SAM" id="MobiDB-lite"/>
    </source>
</evidence>
<comment type="caution">
    <text evidence="3">The sequence shown here is derived from an EMBL/GenBank/DDBJ whole genome shotgun (WGS) entry which is preliminary data.</text>
</comment>
<keyword evidence="2" id="KW-0472">Membrane</keyword>